<evidence type="ECO:0000313" key="3">
    <source>
        <dbReference type="EMBL" id="SNS38424.1"/>
    </source>
</evidence>
<reference evidence="3 4" key="1">
    <citation type="submission" date="2017-06" db="EMBL/GenBank/DDBJ databases">
        <authorList>
            <person name="Kim H.J."/>
            <person name="Triplett B.A."/>
        </authorList>
    </citation>
    <scope>NUCLEOTIDE SEQUENCE [LARGE SCALE GENOMIC DNA]</scope>
    <source>
        <strain evidence="3 4">DSM 43151</strain>
    </source>
</reference>
<dbReference type="EMBL" id="FZNR01000014">
    <property type="protein sequence ID" value="SNS38424.1"/>
    <property type="molecule type" value="Genomic_DNA"/>
</dbReference>
<dbReference type="PANTHER" id="PTHR43179">
    <property type="entry name" value="RHAMNOSYLTRANSFERASE WBBL"/>
    <property type="match status" value="1"/>
</dbReference>
<protein>
    <submittedName>
        <fullName evidence="3">Glycosyltransferase, GT2 family</fullName>
    </submittedName>
</protein>
<evidence type="ECO:0000256" key="1">
    <source>
        <dbReference type="SAM" id="MobiDB-lite"/>
    </source>
</evidence>
<dbReference type="Proteomes" id="UP000198415">
    <property type="component" value="Unassembled WGS sequence"/>
</dbReference>
<dbReference type="InterPro" id="IPR029044">
    <property type="entry name" value="Nucleotide-diphossugar_trans"/>
</dbReference>
<name>A0A239E3H3_9ACTN</name>
<feature type="domain" description="Glycosyltransferase 2-like" evidence="2">
    <location>
        <begin position="5"/>
        <end position="131"/>
    </location>
</feature>
<gene>
    <name evidence="3" type="ORF">SAMN06264365_114207</name>
</gene>
<keyword evidence="3" id="KW-0808">Transferase</keyword>
<evidence type="ECO:0000313" key="4">
    <source>
        <dbReference type="Proteomes" id="UP000198415"/>
    </source>
</evidence>
<dbReference type="AlphaFoldDB" id="A0A239E3H3"/>
<dbReference type="GO" id="GO:0016740">
    <property type="term" value="F:transferase activity"/>
    <property type="evidence" value="ECO:0007669"/>
    <property type="project" value="UniProtKB-KW"/>
</dbReference>
<accession>A0A239E3H3</accession>
<sequence>MTILVAVVTYNSERLLADLIAGLRSGLDGMKWHLTVADNASADGSVALVRSLAPEATVVEMGRNAGYAAGINAAVAASPAYDAILVLNPDVRLTPGCVPRLLAALRTPGTGIAVPHLVDGSGTLIHTQRREPSVLRTLGDAFLGARRAGRFRLLGEVVTDPRAYDVETFTDWAEGSTQLISAECWSRIAPWDESFFLYSEETDFALRARDAGLRTRYIPDAHAVHLEGDSRVSPGLWALLTLNRVRLFRRRHGRVRTSAYWVALVLRESSRAALGKRPSRAATRDLLTPSRLREVPGPASVVRSKPGI</sequence>
<feature type="region of interest" description="Disordered" evidence="1">
    <location>
        <begin position="285"/>
        <end position="308"/>
    </location>
</feature>
<dbReference type="OrthoDB" id="9771846at2"/>
<dbReference type="PANTHER" id="PTHR43179:SF7">
    <property type="entry name" value="RHAMNOSYLTRANSFERASE WBBL"/>
    <property type="match status" value="1"/>
</dbReference>
<dbReference type="InterPro" id="IPR001173">
    <property type="entry name" value="Glyco_trans_2-like"/>
</dbReference>
<keyword evidence="4" id="KW-1185">Reference proteome</keyword>
<dbReference type="Gene3D" id="3.90.550.10">
    <property type="entry name" value="Spore Coat Polysaccharide Biosynthesis Protein SpsA, Chain A"/>
    <property type="match status" value="1"/>
</dbReference>
<dbReference type="RefSeq" id="WP_089296721.1">
    <property type="nucleotide sequence ID" value="NZ_BOMU01000069.1"/>
</dbReference>
<organism evidence="3 4">
    <name type="scientific">Actinoplanes regularis</name>
    <dbReference type="NCBI Taxonomy" id="52697"/>
    <lineage>
        <taxon>Bacteria</taxon>
        <taxon>Bacillati</taxon>
        <taxon>Actinomycetota</taxon>
        <taxon>Actinomycetes</taxon>
        <taxon>Micromonosporales</taxon>
        <taxon>Micromonosporaceae</taxon>
        <taxon>Actinoplanes</taxon>
    </lineage>
</organism>
<dbReference type="SUPFAM" id="SSF53448">
    <property type="entry name" value="Nucleotide-diphospho-sugar transferases"/>
    <property type="match status" value="1"/>
</dbReference>
<evidence type="ECO:0000259" key="2">
    <source>
        <dbReference type="Pfam" id="PF00535"/>
    </source>
</evidence>
<dbReference type="Pfam" id="PF00535">
    <property type="entry name" value="Glycos_transf_2"/>
    <property type="match status" value="1"/>
</dbReference>
<proteinExistence type="predicted"/>